<keyword evidence="2" id="KW-1185">Reference proteome</keyword>
<evidence type="ECO:0000313" key="2">
    <source>
        <dbReference type="Proteomes" id="UP000887572"/>
    </source>
</evidence>
<feature type="region of interest" description="Disordered" evidence="1">
    <location>
        <begin position="98"/>
        <end position="127"/>
    </location>
</feature>
<feature type="compositionally biased region" description="Polar residues" evidence="1">
    <location>
        <begin position="118"/>
        <end position="127"/>
    </location>
</feature>
<evidence type="ECO:0000256" key="1">
    <source>
        <dbReference type="SAM" id="MobiDB-lite"/>
    </source>
</evidence>
<proteinExistence type="predicted"/>
<dbReference type="Proteomes" id="UP000887572">
    <property type="component" value="Unplaced"/>
</dbReference>
<sequence length="127" mass="14470">MPSGEKIGQRKREKGLFSLQRLMSLDSTLLERKSSSSVFRTPRPSSRASKRNYGSGSSVEEETDYEIKLAKLELLREQKKGQELLNEQHKLSIEKMHHEVETIRRQSHSSVSSSMGSTTGAYDQQQE</sequence>
<name>A0A914H8H2_GLORO</name>
<dbReference type="AlphaFoldDB" id="A0A914H8H2"/>
<feature type="region of interest" description="Disordered" evidence="1">
    <location>
        <begin position="31"/>
        <end position="63"/>
    </location>
</feature>
<evidence type="ECO:0000313" key="3">
    <source>
        <dbReference type="WBParaSite" id="Gr19_v10_g15013.t1"/>
    </source>
</evidence>
<feature type="compositionally biased region" description="Low complexity" evidence="1">
    <location>
        <begin position="108"/>
        <end position="117"/>
    </location>
</feature>
<accession>A0A914H8H2</accession>
<protein>
    <submittedName>
        <fullName evidence="3">Uncharacterized protein</fullName>
    </submittedName>
</protein>
<feature type="compositionally biased region" description="Polar residues" evidence="1">
    <location>
        <begin position="35"/>
        <end position="58"/>
    </location>
</feature>
<dbReference type="WBParaSite" id="Gr19_v10_g15013.t1">
    <property type="protein sequence ID" value="Gr19_v10_g15013.t1"/>
    <property type="gene ID" value="Gr19_v10_g15013"/>
</dbReference>
<reference evidence="3" key="1">
    <citation type="submission" date="2022-11" db="UniProtKB">
        <authorList>
            <consortium name="WormBaseParasite"/>
        </authorList>
    </citation>
    <scope>IDENTIFICATION</scope>
</reference>
<organism evidence="2 3">
    <name type="scientific">Globodera rostochiensis</name>
    <name type="common">Golden nematode worm</name>
    <name type="synonym">Heterodera rostochiensis</name>
    <dbReference type="NCBI Taxonomy" id="31243"/>
    <lineage>
        <taxon>Eukaryota</taxon>
        <taxon>Metazoa</taxon>
        <taxon>Ecdysozoa</taxon>
        <taxon>Nematoda</taxon>
        <taxon>Chromadorea</taxon>
        <taxon>Rhabditida</taxon>
        <taxon>Tylenchina</taxon>
        <taxon>Tylenchomorpha</taxon>
        <taxon>Tylenchoidea</taxon>
        <taxon>Heteroderidae</taxon>
        <taxon>Heteroderinae</taxon>
        <taxon>Globodera</taxon>
    </lineage>
</organism>